<dbReference type="RefSeq" id="WP_223306195.1">
    <property type="nucleotide sequence ID" value="NZ_AP022337.1"/>
</dbReference>
<dbReference type="GeneID" id="66503128"/>
<dbReference type="Pfam" id="PF00892">
    <property type="entry name" value="EamA"/>
    <property type="match status" value="1"/>
</dbReference>
<keyword evidence="2" id="KW-1185">Reference proteome</keyword>
<evidence type="ECO:0000313" key="1">
    <source>
        <dbReference type="EMBL" id="KHQ53267.1"/>
    </source>
</evidence>
<dbReference type="Proteomes" id="UP000030960">
    <property type="component" value="Unassembled WGS sequence"/>
</dbReference>
<dbReference type="EMBL" id="JSUQ01000008">
    <property type="protein sequence ID" value="KHQ53267.1"/>
    <property type="molecule type" value="Genomic_DNA"/>
</dbReference>
<organism evidence="1 2">
    <name type="scientific">Mameliella alba</name>
    <dbReference type="NCBI Taxonomy" id="561184"/>
    <lineage>
        <taxon>Bacteria</taxon>
        <taxon>Pseudomonadati</taxon>
        <taxon>Pseudomonadota</taxon>
        <taxon>Alphaproteobacteria</taxon>
        <taxon>Rhodobacterales</taxon>
        <taxon>Roseobacteraceae</taxon>
        <taxon>Mameliella</taxon>
    </lineage>
</organism>
<sequence>MPAPTVAPLRSAPPPSRSDNLRGIVLMLSGFFCFAACDVQAKFLTDSLHPAQVVWFRQIGLALGVLVLIALRGPHILRSRLPGLQIMRGLTAVCSALCFVLAVSFVPLADVVAVTFIAPFVVTVLGAVVLREPVGVRRWVAVGIGFVGMLIVIRPGMGVFHPAIGFAVAAAGFFSLRQVLSRSLSGTDSVMTTVAYTSLTAITVVSLTLPFVWRTPDGFGLWLIVAGLAVTAALGEILVIRALDIAQAVVVAPMHYSLIIWGTFYGYVVFSDLPDGWTLLGCGIIVASGLYTLHRERLAAKRGTD</sequence>
<protein>
    <submittedName>
        <fullName evidence="1">Transporter</fullName>
    </submittedName>
</protein>
<dbReference type="PANTHER" id="PTHR22911:SF103">
    <property type="entry name" value="BLR2811 PROTEIN"/>
    <property type="match status" value="1"/>
</dbReference>
<dbReference type="GO" id="GO:0016020">
    <property type="term" value="C:membrane"/>
    <property type="evidence" value="ECO:0007669"/>
    <property type="project" value="InterPro"/>
</dbReference>
<evidence type="ECO:0000313" key="2">
    <source>
        <dbReference type="Proteomes" id="UP000030960"/>
    </source>
</evidence>
<gene>
    <name evidence="1" type="ORF">OA50_02294</name>
</gene>
<proteinExistence type="predicted"/>
<dbReference type="InterPro" id="IPR037185">
    <property type="entry name" value="EmrE-like"/>
</dbReference>
<dbReference type="AlphaFoldDB" id="A0A0B3RYU2"/>
<comment type="caution">
    <text evidence="1">The sequence shown here is derived from an EMBL/GenBank/DDBJ whole genome shotgun (WGS) entry which is preliminary data.</text>
</comment>
<dbReference type="SUPFAM" id="SSF103481">
    <property type="entry name" value="Multidrug resistance efflux transporter EmrE"/>
    <property type="match status" value="2"/>
</dbReference>
<accession>A0A0B3RYU2</accession>
<name>A0A0B3RYU2_9RHOB</name>
<dbReference type="InterPro" id="IPR000620">
    <property type="entry name" value="EamA_dom"/>
</dbReference>
<dbReference type="PANTHER" id="PTHR22911">
    <property type="entry name" value="ACYL-MALONYL CONDENSING ENZYME-RELATED"/>
    <property type="match status" value="1"/>
</dbReference>
<reference evidence="1 2" key="1">
    <citation type="submission" date="2014-10" db="EMBL/GenBank/DDBJ databases">
        <title>Genome sequence of Ponticoccus sp. strain UMTAT08 isolated from clonal culture of toxic dinoflagellate Alexandrium tamiyavanichii.</title>
        <authorList>
            <person name="Gan H.Y."/>
            <person name="Muhd D.-D."/>
            <person name="Mohd Noor M.E."/>
            <person name="Yeong Y.S."/>
            <person name="Usup G."/>
        </authorList>
    </citation>
    <scope>NUCLEOTIDE SEQUENCE [LARGE SCALE GENOMIC DNA]</scope>
    <source>
        <strain evidence="1 2">UMTAT08</strain>
    </source>
</reference>